<dbReference type="Proteomes" id="UP000275199">
    <property type="component" value="Unassembled WGS sequence"/>
</dbReference>
<sequence length="111" mass="11638">MPDDISWMLGGAAALLTGWALGAIFFGGLWWTVQLGAASPTPSRWFVSSLILRTGIVLAGFYLIGADQPALLGLCLLGFITARALILRITRDQPDKAAPGKVQASGKPPCA</sequence>
<dbReference type="EMBL" id="RKKU01000011">
    <property type="protein sequence ID" value="ROZ84431.1"/>
    <property type="molecule type" value="Genomic_DNA"/>
</dbReference>
<keyword evidence="1" id="KW-1133">Transmembrane helix</keyword>
<comment type="caution">
    <text evidence="2">The sequence shown here is derived from an EMBL/GenBank/DDBJ whole genome shotgun (WGS) entry which is preliminary data.</text>
</comment>
<dbReference type="RefSeq" id="WP_123889591.1">
    <property type="nucleotide sequence ID" value="NZ_RKKU01000011.1"/>
</dbReference>
<keyword evidence="1" id="KW-0812">Transmembrane</keyword>
<dbReference type="Pfam" id="PF12966">
    <property type="entry name" value="AtpR"/>
    <property type="match status" value="1"/>
</dbReference>
<dbReference type="NCBIfam" id="TIGR03165">
    <property type="entry name" value="F1F0_chp_2"/>
    <property type="match status" value="1"/>
</dbReference>
<evidence type="ECO:0000313" key="2">
    <source>
        <dbReference type="EMBL" id="ROZ84431.1"/>
    </source>
</evidence>
<keyword evidence="1" id="KW-0472">Membrane</keyword>
<proteinExistence type="predicted"/>
<name>A0ABX9XLV9_9PSED</name>
<evidence type="ECO:0000313" key="3">
    <source>
        <dbReference type="Proteomes" id="UP000275199"/>
    </source>
</evidence>
<keyword evidence="3" id="KW-1185">Reference proteome</keyword>
<feature type="transmembrane region" description="Helical" evidence="1">
    <location>
        <begin position="45"/>
        <end position="64"/>
    </location>
</feature>
<reference evidence="2 3" key="1">
    <citation type="submission" date="2018-11" db="EMBL/GenBank/DDBJ databases">
        <authorList>
            <person name="Jang G.I."/>
            <person name="Hwang C.Y."/>
        </authorList>
    </citation>
    <scope>NUCLEOTIDE SEQUENCE [LARGE SCALE GENOMIC DNA]</scope>
    <source>
        <strain evidence="2 3">SSM26</strain>
    </source>
</reference>
<feature type="transmembrane region" description="Helical" evidence="1">
    <location>
        <begin position="70"/>
        <end position="86"/>
    </location>
</feature>
<evidence type="ECO:0000256" key="1">
    <source>
        <dbReference type="SAM" id="Phobius"/>
    </source>
</evidence>
<gene>
    <name evidence="2" type="ORF">EF096_10560</name>
</gene>
<dbReference type="InterPro" id="IPR017581">
    <property type="entry name" value="AtpR-like"/>
</dbReference>
<organism evidence="2 3">
    <name type="scientific">Pseudomonas neustonica</name>
    <dbReference type="NCBI Taxonomy" id="2487346"/>
    <lineage>
        <taxon>Bacteria</taxon>
        <taxon>Pseudomonadati</taxon>
        <taxon>Pseudomonadota</taxon>
        <taxon>Gammaproteobacteria</taxon>
        <taxon>Pseudomonadales</taxon>
        <taxon>Pseudomonadaceae</taxon>
        <taxon>Pseudomonas</taxon>
    </lineage>
</organism>
<protein>
    <submittedName>
        <fullName evidence="2">ATP synthase subunit I</fullName>
    </submittedName>
</protein>
<accession>A0ABX9XLV9</accession>
<feature type="transmembrane region" description="Helical" evidence="1">
    <location>
        <begin position="12"/>
        <end position="33"/>
    </location>
</feature>